<keyword evidence="3" id="KW-1185">Reference proteome</keyword>
<name>A0A2A2TEA7_9CYAN</name>
<feature type="region of interest" description="Disordered" evidence="1">
    <location>
        <begin position="64"/>
        <end position="94"/>
    </location>
</feature>
<dbReference type="EMBL" id="NTFS01000299">
    <property type="protein sequence ID" value="PAX51988.1"/>
    <property type="molecule type" value="Genomic_DNA"/>
</dbReference>
<comment type="caution">
    <text evidence="2">The sequence shown here is derived from an EMBL/GenBank/DDBJ whole genome shotgun (WGS) entry which is preliminary data.</text>
</comment>
<dbReference type="InterPro" id="IPR049598">
    <property type="entry name" value="HetP-like"/>
</dbReference>
<accession>A0A2A2TEA7</accession>
<dbReference type="AlphaFoldDB" id="A0A2A2TEA7"/>
<evidence type="ECO:0000256" key="1">
    <source>
        <dbReference type="SAM" id="MobiDB-lite"/>
    </source>
</evidence>
<feature type="compositionally biased region" description="Basic and acidic residues" evidence="1">
    <location>
        <begin position="64"/>
        <end position="90"/>
    </location>
</feature>
<gene>
    <name evidence="2" type="ORF">CK510_21795</name>
</gene>
<evidence type="ECO:0000313" key="3">
    <source>
        <dbReference type="Proteomes" id="UP000218238"/>
    </source>
</evidence>
<proteinExistence type="predicted"/>
<reference evidence="2 3" key="1">
    <citation type="submission" date="2017-08" db="EMBL/GenBank/DDBJ databases">
        <title>Draft genome sequence of filamentous cyanobacterium Calothrix elsteri CCALA 953.</title>
        <authorList>
            <person name="Gagunashvili A.N."/>
            <person name="Elster J."/>
            <person name="Andresson O.S."/>
        </authorList>
    </citation>
    <scope>NUCLEOTIDE SEQUENCE [LARGE SCALE GENOMIC DNA]</scope>
    <source>
        <strain evidence="2 3">CCALA 953</strain>
    </source>
</reference>
<protein>
    <submittedName>
        <fullName evidence="2">Heterocyst differentiation protein</fullName>
    </submittedName>
</protein>
<sequence length="156" mass="17808">MNQTKSSISNNFDKAINPEQLDQVVEAILAGKYSWACVLMLRFAGYNPLHYIPYRTYNRLLKENSPSEKSHQQRSDHLSIAKSNNEKRSDGNLSPSCLNKIKDLAYLEVVGKQKREIRGGNIDEWLSTQISESPQIKSDLQSEVTQNSCLRLCEFN</sequence>
<dbReference type="RefSeq" id="WP_095723688.1">
    <property type="nucleotide sequence ID" value="NZ_NTFS01000299.1"/>
</dbReference>
<dbReference type="OrthoDB" id="532598at2"/>
<dbReference type="NCBIfam" id="NF037966">
    <property type="entry name" value="HetP_family"/>
    <property type="match status" value="1"/>
</dbReference>
<organism evidence="2 3">
    <name type="scientific">Brunnivagina elsteri CCALA 953</name>
    <dbReference type="NCBI Taxonomy" id="987040"/>
    <lineage>
        <taxon>Bacteria</taxon>
        <taxon>Bacillati</taxon>
        <taxon>Cyanobacteriota</taxon>
        <taxon>Cyanophyceae</taxon>
        <taxon>Nostocales</taxon>
        <taxon>Calotrichaceae</taxon>
        <taxon>Brunnivagina</taxon>
    </lineage>
</organism>
<evidence type="ECO:0000313" key="2">
    <source>
        <dbReference type="EMBL" id="PAX51988.1"/>
    </source>
</evidence>
<dbReference type="Proteomes" id="UP000218238">
    <property type="component" value="Unassembled WGS sequence"/>
</dbReference>